<evidence type="ECO:0000313" key="10">
    <source>
        <dbReference type="Proteomes" id="UP000451233"/>
    </source>
</evidence>
<evidence type="ECO:0000259" key="8">
    <source>
        <dbReference type="Pfam" id="PF14322"/>
    </source>
</evidence>
<dbReference type="InterPro" id="IPR011990">
    <property type="entry name" value="TPR-like_helical_dom_sf"/>
</dbReference>
<evidence type="ECO:0000256" key="5">
    <source>
        <dbReference type="ARBA" id="ARBA00023237"/>
    </source>
</evidence>
<dbReference type="SUPFAM" id="SSF48452">
    <property type="entry name" value="TPR-like"/>
    <property type="match status" value="1"/>
</dbReference>
<gene>
    <name evidence="9" type="ORF">GS398_17160</name>
</gene>
<dbReference type="GO" id="GO:0009279">
    <property type="term" value="C:cell outer membrane"/>
    <property type="evidence" value="ECO:0007669"/>
    <property type="project" value="UniProtKB-SubCell"/>
</dbReference>
<comment type="caution">
    <text evidence="9">The sequence shown here is derived from an EMBL/GenBank/DDBJ whole genome shotgun (WGS) entry which is preliminary data.</text>
</comment>
<dbReference type="Pfam" id="PF07980">
    <property type="entry name" value="SusD_RagB"/>
    <property type="match status" value="1"/>
</dbReference>
<dbReference type="AlphaFoldDB" id="A0A7K1Y1E7"/>
<keyword evidence="4" id="KW-0472">Membrane</keyword>
<evidence type="ECO:0000256" key="6">
    <source>
        <dbReference type="SAM" id="SignalP"/>
    </source>
</evidence>
<evidence type="ECO:0000256" key="3">
    <source>
        <dbReference type="ARBA" id="ARBA00022729"/>
    </source>
</evidence>
<protein>
    <submittedName>
        <fullName evidence="9">RagB/SusD family nutrient uptake outer membrane protein</fullName>
    </submittedName>
</protein>
<comment type="subcellular location">
    <subcellularLocation>
        <location evidence="1">Cell outer membrane</location>
    </subcellularLocation>
</comment>
<feature type="domain" description="RagB/SusD" evidence="7">
    <location>
        <begin position="352"/>
        <end position="491"/>
    </location>
</feature>
<evidence type="ECO:0000313" key="9">
    <source>
        <dbReference type="EMBL" id="MXV17032.1"/>
    </source>
</evidence>
<accession>A0A7K1Y1E7</accession>
<dbReference type="CDD" id="cd08977">
    <property type="entry name" value="SusD"/>
    <property type="match status" value="1"/>
</dbReference>
<name>A0A7K1Y1E7_9SPHI</name>
<evidence type="ECO:0000259" key="7">
    <source>
        <dbReference type="Pfam" id="PF07980"/>
    </source>
</evidence>
<dbReference type="InterPro" id="IPR012944">
    <property type="entry name" value="SusD_RagB_dom"/>
</dbReference>
<evidence type="ECO:0000256" key="2">
    <source>
        <dbReference type="ARBA" id="ARBA00006275"/>
    </source>
</evidence>
<reference evidence="9 10" key="1">
    <citation type="submission" date="2019-11" db="EMBL/GenBank/DDBJ databases">
        <title>Pedobacter sp. HMF7056 Genome sequencing and assembly.</title>
        <authorList>
            <person name="Kang H."/>
            <person name="Kim H."/>
            <person name="Joh K."/>
        </authorList>
    </citation>
    <scope>NUCLEOTIDE SEQUENCE [LARGE SCALE GENOMIC DNA]</scope>
    <source>
        <strain evidence="9 10">HMF7056</strain>
    </source>
</reference>
<feature type="chain" id="PRO_5029724890" evidence="6">
    <location>
        <begin position="19"/>
        <end position="491"/>
    </location>
</feature>
<feature type="domain" description="SusD-like N-terminal" evidence="8">
    <location>
        <begin position="40"/>
        <end position="231"/>
    </location>
</feature>
<feature type="signal peptide" evidence="6">
    <location>
        <begin position="1"/>
        <end position="18"/>
    </location>
</feature>
<dbReference type="EMBL" id="WVHS01000004">
    <property type="protein sequence ID" value="MXV17032.1"/>
    <property type="molecule type" value="Genomic_DNA"/>
</dbReference>
<evidence type="ECO:0000256" key="1">
    <source>
        <dbReference type="ARBA" id="ARBA00004442"/>
    </source>
</evidence>
<evidence type="ECO:0000256" key="4">
    <source>
        <dbReference type="ARBA" id="ARBA00023136"/>
    </source>
</evidence>
<comment type="similarity">
    <text evidence="2">Belongs to the SusD family.</text>
</comment>
<proteinExistence type="inferred from homology"/>
<dbReference type="PROSITE" id="PS51257">
    <property type="entry name" value="PROKAR_LIPOPROTEIN"/>
    <property type="match status" value="1"/>
</dbReference>
<keyword evidence="10" id="KW-1185">Reference proteome</keyword>
<dbReference type="Pfam" id="PF14322">
    <property type="entry name" value="SusD-like_3"/>
    <property type="match status" value="1"/>
</dbReference>
<organism evidence="9 10">
    <name type="scientific">Hufsiella ginkgonis</name>
    <dbReference type="NCBI Taxonomy" id="2695274"/>
    <lineage>
        <taxon>Bacteria</taxon>
        <taxon>Pseudomonadati</taxon>
        <taxon>Bacteroidota</taxon>
        <taxon>Sphingobacteriia</taxon>
        <taxon>Sphingobacteriales</taxon>
        <taxon>Sphingobacteriaceae</taxon>
        <taxon>Hufsiella</taxon>
    </lineage>
</organism>
<dbReference type="Gene3D" id="1.25.40.390">
    <property type="match status" value="1"/>
</dbReference>
<dbReference type="RefSeq" id="WP_160908042.1">
    <property type="nucleotide sequence ID" value="NZ_WVHS01000004.1"/>
</dbReference>
<dbReference type="InterPro" id="IPR033985">
    <property type="entry name" value="SusD-like_N"/>
</dbReference>
<keyword evidence="3 6" id="KW-0732">Signal</keyword>
<dbReference type="Proteomes" id="UP000451233">
    <property type="component" value="Unassembled WGS sequence"/>
</dbReference>
<sequence length="491" mass="53023">MKKLAIYFSLFLATVLFSCNDLLETQPRQSIDADIALTTATGVNGVLNAVYGAYRSGTNYGTNRVILPEVLADNVINTSTNNNSWRTQETNNLGTGTGAWDNNYLIILRCNLIIDAVESGIITDATAAQLAMFKGEALFFRGLAYFQLATSYGYIPGKEVNGWKASVPIILTPTKTLQDVTYPERATNTQVYDQIKADLTAAITVLNNTGRSSKGYVSKAAAQALLCRVSLYLNDYTATISLANEVLGTATINTKATSVAQTGTALVTMWRTASEKSESVWEIIYGTSDNLGTSSLQSWYTVFPKPVNATCTGNPARSSFGDLAVSTTLLAAYDAADIRKTQLIEGPYCKGSTGYYFSNKFSGTAGTFGQDNVMVLRTSEVLLNRAEAYAKSNQLALAVTDLNVIRSRAGLSTYVLGTPANLVTEILLQRRLELAFEGHRWFDLIRNQSDIPKAPGLSAVSSIAYTDTRIIGSIPTAAVDANKKLVQNPGY</sequence>
<keyword evidence="5" id="KW-0998">Cell outer membrane</keyword>